<keyword evidence="2" id="KW-1185">Reference proteome</keyword>
<reference evidence="2" key="1">
    <citation type="submission" date="2024-03" db="EMBL/GenBank/DDBJ databases">
        <title>Chitinophaga horti sp. nov., isolated from garden soil.</title>
        <authorList>
            <person name="Lee D.S."/>
            <person name="Han D.M."/>
            <person name="Baek J.H."/>
            <person name="Choi D.G."/>
            <person name="Jeon J.H."/>
            <person name="Jeon C.O."/>
        </authorList>
    </citation>
    <scope>NUCLEOTIDE SEQUENCE [LARGE SCALE GENOMIC DNA]</scope>
    <source>
        <strain evidence="2">GPA1</strain>
    </source>
</reference>
<evidence type="ECO:0000313" key="2">
    <source>
        <dbReference type="Proteomes" id="UP001485459"/>
    </source>
</evidence>
<dbReference type="RefSeq" id="WP_341836588.1">
    <property type="nucleotide sequence ID" value="NZ_CP149822.1"/>
</dbReference>
<name>A0ABZ2YQD5_9BACT</name>
<gene>
    <name evidence="1" type="ORF">WJU16_01640</name>
</gene>
<dbReference type="Proteomes" id="UP001485459">
    <property type="component" value="Chromosome"/>
</dbReference>
<accession>A0ABZ2YQD5</accession>
<proteinExistence type="predicted"/>
<evidence type="ECO:0008006" key="3">
    <source>
        <dbReference type="Google" id="ProtNLM"/>
    </source>
</evidence>
<evidence type="ECO:0000313" key="1">
    <source>
        <dbReference type="EMBL" id="WZN41740.1"/>
    </source>
</evidence>
<sequence>MTTIMNETIFRAGAAAADITPTLGTLINGDFFPHRANHVHDRLFVRALVLENGSARLVIAVADTCVMPRALMDRMKVHIHAQTGIDPGSILISCTHTHAGGSAGDIFLTPPDTAYCTLLEEKTVEAVTEACVQLQPAIIAYGSANVPQHVVCRRYFMKDGYVPENPVDGGTDAVKTNPIGAAGQILQPAAQTDPGLGFIAVKSVKGNWISVLANYSLHYAGDWENGTVTADYFGAFTRHLGDMLQADGGFQAIMSNGTSGDVNIWDFLHPDRYPTAHFAKSDIIGRDLAEAVFHAIPALQWETAPALAAEYSDVRLKVRKPDPDSIAAARRLMAETDYGTLSYDMHSMRRIFAREQVLLAGFPDEMDCPVQVMRIGHCRIGALPGEFFAQTGLYLKQLSGRYFSIGLANANVGYVPPALEMDRGGYETWRCRNSLLERNAENRIVDRMLQLLQKLS</sequence>
<dbReference type="EMBL" id="CP149822">
    <property type="protein sequence ID" value="WZN41740.1"/>
    <property type="molecule type" value="Genomic_DNA"/>
</dbReference>
<organism evidence="1 2">
    <name type="scientific">Chitinophaga pollutisoli</name>
    <dbReference type="NCBI Taxonomy" id="3133966"/>
    <lineage>
        <taxon>Bacteria</taxon>
        <taxon>Pseudomonadati</taxon>
        <taxon>Bacteroidota</taxon>
        <taxon>Chitinophagia</taxon>
        <taxon>Chitinophagales</taxon>
        <taxon>Chitinophagaceae</taxon>
        <taxon>Chitinophaga</taxon>
    </lineage>
</organism>
<protein>
    <recommendedName>
        <fullName evidence="3">Neutral/alkaline non-lysosomal ceramidase N-terminal domain-containing protein</fullName>
    </recommendedName>
</protein>